<reference evidence="2" key="2">
    <citation type="submission" date="2015-06" db="UniProtKB">
        <authorList>
            <consortium name="EnsemblPlants"/>
        </authorList>
    </citation>
    <scope>IDENTIFICATION</scope>
    <source>
        <strain evidence="2">DM1-3 516 R44</strain>
    </source>
</reference>
<dbReference type="InParanoid" id="M1D874"/>
<accession>M1D874</accession>
<dbReference type="EnsemblPlants" id="PGSC0003DMT400084858">
    <property type="protein sequence ID" value="PGSC0003DMT400084858"/>
    <property type="gene ID" value="PGSC0003DMG400034429"/>
</dbReference>
<name>M1D874_SOLTU</name>
<evidence type="ECO:0000313" key="2">
    <source>
        <dbReference type="EnsemblPlants" id="PGSC0003DMT400084858"/>
    </source>
</evidence>
<feature type="compositionally biased region" description="Low complexity" evidence="1">
    <location>
        <begin position="128"/>
        <end position="152"/>
    </location>
</feature>
<dbReference type="Gramene" id="PGSC0003DMT400084858">
    <property type="protein sequence ID" value="PGSC0003DMT400084858"/>
    <property type="gene ID" value="PGSC0003DMG400034429"/>
</dbReference>
<dbReference type="HOGENOM" id="CLU_028647_2_0_1"/>
<evidence type="ECO:0000256" key="1">
    <source>
        <dbReference type="SAM" id="MobiDB-lite"/>
    </source>
</evidence>
<protein>
    <submittedName>
        <fullName evidence="2">Integrase core domain containing protein</fullName>
    </submittedName>
</protein>
<proteinExistence type="predicted"/>
<dbReference type="PaxDb" id="4113-PGSC0003DMT400084858"/>
<feature type="region of interest" description="Disordered" evidence="1">
    <location>
        <begin position="116"/>
        <end position="175"/>
    </location>
</feature>
<dbReference type="AlphaFoldDB" id="M1D874"/>
<organism evidence="2 3">
    <name type="scientific">Solanum tuberosum</name>
    <name type="common">Potato</name>
    <dbReference type="NCBI Taxonomy" id="4113"/>
    <lineage>
        <taxon>Eukaryota</taxon>
        <taxon>Viridiplantae</taxon>
        <taxon>Streptophyta</taxon>
        <taxon>Embryophyta</taxon>
        <taxon>Tracheophyta</taxon>
        <taxon>Spermatophyta</taxon>
        <taxon>Magnoliopsida</taxon>
        <taxon>eudicotyledons</taxon>
        <taxon>Gunneridae</taxon>
        <taxon>Pentapetalae</taxon>
        <taxon>asterids</taxon>
        <taxon>lamiids</taxon>
        <taxon>Solanales</taxon>
        <taxon>Solanaceae</taxon>
        <taxon>Solanoideae</taxon>
        <taxon>Solaneae</taxon>
        <taxon>Solanum</taxon>
    </lineage>
</organism>
<sequence length="259" mass="28513">MGLLHMENPLNVEPRRWITDRSAPPWFLSEPNFLGPLTYGGDPQTVGTMAPKKAPIFTPKGKSKSVAQSFRLIDEDIDAEKDHAYVPPTTRTSPNAPRTTWNQTQWVISDMVNTFQSDEEDTPISSPAGSTFGSESASASASTYGSASGYNSHGRVASSDEANTKEDIPIPPDTEPAVVAEEPKRWCVCGQWQTYRDARCEWMARNPGSYNEEIVREFYASYAATVRGSIEKQAKLAAQPPLTPTLVRGNQESYLDFSG</sequence>
<reference evidence="3" key="1">
    <citation type="journal article" date="2011" name="Nature">
        <title>Genome sequence and analysis of the tuber crop potato.</title>
        <authorList>
            <consortium name="The Potato Genome Sequencing Consortium"/>
        </authorList>
    </citation>
    <scope>NUCLEOTIDE SEQUENCE [LARGE SCALE GENOMIC DNA]</scope>
    <source>
        <strain evidence="3">cv. DM1-3 516 R44</strain>
    </source>
</reference>
<keyword evidence="3" id="KW-1185">Reference proteome</keyword>
<evidence type="ECO:0000313" key="3">
    <source>
        <dbReference type="Proteomes" id="UP000011115"/>
    </source>
</evidence>
<dbReference type="Proteomes" id="UP000011115">
    <property type="component" value="Unassembled WGS sequence"/>
</dbReference>